<gene>
    <name evidence="2" type="ORF">SAMN02745119_03369</name>
</gene>
<evidence type="ECO:0000313" key="3">
    <source>
        <dbReference type="Proteomes" id="UP000190102"/>
    </source>
</evidence>
<dbReference type="RefSeq" id="WP_078791607.1">
    <property type="nucleotide sequence ID" value="NZ_FUWR01000037.1"/>
</dbReference>
<proteinExistence type="predicted"/>
<evidence type="ECO:0000313" key="2">
    <source>
        <dbReference type="EMBL" id="SKA25210.1"/>
    </source>
</evidence>
<evidence type="ECO:0000256" key="1">
    <source>
        <dbReference type="SAM" id="Coils"/>
    </source>
</evidence>
<name>A0A1T4SA69_9BACT</name>
<sequence length="286" mass="32666">MRRLTSLIPWFTALCGTALYLYALPLATVKKSQQEQLFTIPANFLRVVSGQFKELSADVSFLNALTWLGEVKTQPDTHRYRPEQYEWLHNTLKNSVALDPYFLDPYYLMNSALIWDRYKLAEVNGLIAKGADTRSWDSMLAFFAGFNYYYFLDDNDKSFSYLKEASKRSGGNPFYDSLAARVAYKANKIELAIMYLEQQIHELELQGLQNQAASLQRRLDLLKGIHQIELAVESYRKLFGKLPADIHELVKLGALVSIPKEPNGGSFYIDSSGRVKSTRLFSRICG</sequence>
<organism evidence="2 3">
    <name type="scientific">Trichlorobacter thiogenes</name>
    <dbReference type="NCBI Taxonomy" id="115783"/>
    <lineage>
        <taxon>Bacteria</taxon>
        <taxon>Pseudomonadati</taxon>
        <taxon>Thermodesulfobacteriota</taxon>
        <taxon>Desulfuromonadia</taxon>
        <taxon>Geobacterales</taxon>
        <taxon>Geobacteraceae</taxon>
        <taxon>Trichlorobacter</taxon>
    </lineage>
</organism>
<reference evidence="3" key="1">
    <citation type="submission" date="2017-02" db="EMBL/GenBank/DDBJ databases">
        <authorList>
            <person name="Varghese N."/>
            <person name="Submissions S."/>
        </authorList>
    </citation>
    <scope>NUCLEOTIDE SEQUENCE [LARGE SCALE GENOMIC DNA]</scope>
    <source>
        <strain evidence="3">ATCC BAA-34</strain>
    </source>
</reference>
<dbReference type="EMBL" id="FUWR01000037">
    <property type="protein sequence ID" value="SKA25210.1"/>
    <property type="molecule type" value="Genomic_DNA"/>
</dbReference>
<dbReference type="STRING" id="115783.SAMN02745119_03369"/>
<feature type="coiled-coil region" evidence="1">
    <location>
        <begin position="186"/>
        <end position="225"/>
    </location>
</feature>
<protein>
    <submittedName>
        <fullName evidence="2">Uncharacterized protein</fullName>
    </submittedName>
</protein>
<dbReference type="Proteomes" id="UP000190102">
    <property type="component" value="Unassembled WGS sequence"/>
</dbReference>
<keyword evidence="3" id="KW-1185">Reference proteome</keyword>
<dbReference type="OrthoDB" id="9783085at2"/>
<dbReference type="AlphaFoldDB" id="A0A1T4SA69"/>
<accession>A0A1T4SA69</accession>
<keyword evidence="1" id="KW-0175">Coiled coil</keyword>